<keyword evidence="1" id="KW-0934">Plastid</keyword>
<geneLocation type="chloroplast" evidence="1"/>
<sequence length="354" mass="43178">MIQKQIYNATKKYDLHYVHKLQNYLLNSNEGKVISIDKVLKDVCNYYYFYDKEVYLIETYKKFTILKFLFNINFFKTKINSIIIENIKQYLIYLCIEPEWKAKFSKVSNTNSNFCKFHELKKYKSFKYIFTYTLISKLNLIKYIKQSIIKWLYNNFCTNLDNLYNIKIIKYKQKEIKTNNYTILSSLSNLLLNVVNLDSVWYSFYIKNINCILKYTSLSYNTYSSNKIISLNYNLSLIYSIKLFLYNKNNFNKFKINTFINKNYLFTKSKNMIQNFYNNNLEYITFNLINYTNKAFNTTMYYWLKKTTKFNFYSFKPKNVQMNNSSLNNYLYNYNINSYYKNLFLYINIIFNKC</sequence>
<name>A0A1Z1M844_9FLOR</name>
<dbReference type="EMBL" id="MF101421">
    <property type="protein sequence ID" value="ARW62063.1"/>
    <property type="molecule type" value="Genomic_DNA"/>
</dbReference>
<accession>A0A1Z1M844</accession>
<protein>
    <recommendedName>
        <fullName evidence="2">Reverse transcriptase N-terminal domain-containing protein</fullName>
    </recommendedName>
</protein>
<dbReference type="AlphaFoldDB" id="A0A1Z1M844"/>
<dbReference type="GeneID" id="33355208"/>
<gene>
    <name evidence="1" type="primary">ConsOrf5</name>
</gene>
<reference evidence="1" key="1">
    <citation type="journal article" date="2017" name="J. Phycol.">
        <title>Analysis of chloroplast genomes and a supermatrix inform reclassification of the Rhodomelaceae (Rhodophyta).</title>
        <authorList>
            <person name="Diaz-Tapia P."/>
            <person name="Maggs C.A."/>
            <person name="West J.A."/>
            <person name="Verbruggen H."/>
        </authorList>
    </citation>
    <scope>NUCLEOTIDE SEQUENCE</scope>
    <source>
        <strain evidence="1">JW3897</strain>
    </source>
</reference>
<organism evidence="1">
    <name type="scientific">Bostrychia simpliciuscula</name>
    <dbReference type="NCBI Taxonomy" id="324754"/>
    <lineage>
        <taxon>Eukaryota</taxon>
        <taxon>Rhodophyta</taxon>
        <taxon>Florideophyceae</taxon>
        <taxon>Rhodymeniophycidae</taxon>
        <taxon>Ceramiales</taxon>
        <taxon>Rhodomelaceae</taxon>
        <taxon>Bostrychia</taxon>
    </lineage>
</organism>
<keyword evidence="1" id="KW-0150">Chloroplast</keyword>
<evidence type="ECO:0008006" key="2">
    <source>
        <dbReference type="Google" id="ProtNLM"/>
    </source>
</evidence>
<dbReference type="RefSeq" id="YP_009393501.1">
    <property type="nucleotide sequence ID" value="NC_035268.1"/>
</dbReference>
<proteinExistence type="predicted"/>
<evidence type="ECO:0000313" key="1">
    <source>
        <dbReference type="EMBL" id="ARW62063.1"/>
    </source>
</evidence>